<dbReference type="EMBL" id="LAZR01033075">
    <property type="protein sequence ID" value="KKL49124.1"/>
    <property type="molecule type" value="Genomic_DNA"/>
</dbReference>
<dbReference type="SUPFAM" id="SSF55718">
    <property type="entry name" value="SCP-like"/>
    <property type="match status" value="1"/>
</dbReference>
<feature type="domain" description="Alkyl sulfatase dimerisation" evidence="4">
    <location>
        <begin position="123"/>
        <end position="251"/>
    </location>
</feature>
<evidence type="ECO:0000313" key="6">
    <source>
        <dbReference type="EMBL" id="KKL49124.1"/>
    </source>
</evidence>
<evidence type="ECO:0000259" key="5">
    <source>
        <dbReference type="Pfam" id="PF14864"/>
    </source>
</evidence>
<feature type="domain" description="Alkyl sulfatase C-terminal" evidence="5">
    <location>
        <begin position="278"/>
        <end position="364"/>
    </location>
</feature>
<keyword evidence="2" id="KW-0378">Hydrolase</keyword>
<dbReference type="AlphaFoldDB" id="A0A0F9CJ13"/>
<dbReference type="GO" id="GO:0046872">
    <property type="term" value="F:metal ion binding"/>
    <property type="evidence" value="ECO:0007669"/>
    <property type="project" value="UniProtKB-KW"/>
</dbReference>
<name>A0A0F9CJ13_9ZZZZ</name>
<organism evidence="6">
    <name type="scientific">marine sediment metagenome</name>
    <dbReference type="NCBI Taxonomy" id="412755"/>
    <lineage>
        <taxon>unclassified sequences</taxon>
        <taxon>metagenomes</taxon>
        <taxon>ecological metagenomes</taxon>
    </lineage>
</organism>
<dbReference type="Gene3D" id="1.25.40.880">
    <property type="entry name" value="Alkyl sulfatase, dimerisation domain"/>
    <property type="match status" value="1"/>
</dbReference>
<dbReference type="InterPro" id="IPR052195">
    <property type="entry name" value="Bact_Alkyl/Aryl-Sulfatase"/>
</dbReference>
<evidence type="ECO:0000256" key="2">
    <source>
        <dbReference type="ARBA" id="ARBA00022801"/>
    </source>
</evidence>
<evidence type="ECO:0000256" key="3">
    <source>
        <dbReference type="ARBA" id="ARBA00022833"/>
    </source>
</evidence>
<sequence>VVEKHEIAGLRVEVLPSKTDVTESVAYYFPDKKLLTSNALAAGTIFNLYTLRGDWYRNPMDYVEASDMALARDIEYHVDIHGQPVIGKDKVIAGIQETRDQMQIIHDQTFRAIALGMDAQGAAEMIYLPEAIRKNKETYGQVESHVKRVYNARIGWMGWDVYDINPLSKARFSNQMVDAMGGADKVLENAKASNAKKTFEGWQWSLYLTSQLLHLDNSNAEAKTLRAQAARALGQRTTSANARGFYISEALLHEGKVRFGEHAISHYQQLSRILGAVTAEKLAASPLNDNVQYLRFMVAPRLAEGKRAEFNANFTDEKVSYAIALRNGIVAITNQPNKGQTIKLSKDDWSKLILGEKRFASLHASLKAFDEAISR</sequence>
<dbReference type="Pfam" id="PF14863">
    <property type="entry name" value="Alkyl_sulf_dimr"/>
    <property type="match status" value="1"/>
</dbReference>
<dbReference type="InterPro" id="IPR029228">
    <property type="entry name" value="Alkyl_sulf_dimr"/>
</dbReference>
<reference evidence="6" key="1">
    <citation type="journal article" date="2015" name="Nature">
        <title>Complex archaea that bridge the gap between prokaryotes and eukaryotes.</title>
        <authorList>
            <person name="Spang A."/>
            <person name="Saw J.H."/>
            <person name="Jorgensen S.L."/>
            <person name="Zaremba-Niedzwiedzka K."/>
            <person name="Martijn J."/>
            <person name="Lind A.E."/>
            <person name="van Eijk R."/>
            <person name="Schleper C."/>
            <person name="Guy L."/>
            <person name="Ettema T.J."/>
        </authorList>
    </citation>
    <scope>NUCLEOTIDE SEQUENCE</scope>
</reference>
<dbReference type="Gene3D" id="3.30.1050.10">
    <property type="entry name" value="SCP2 sterol-binding domain"/>
    <property type="match status" value="1"/>
</dbReference>
<dbReference type="InterPro" id="IPR029229">
    <property type="entry name" value="Alkyl_sulf_C"/>
</dbReference>
<dbReference type="Gene3D" id="3.60.15.30">
    <property type="entry name" value="Metallo-beta-lactamase domain"/>
    <property type="match status" value="1"/>
</dbReference>
<evidence type="ECO:0000256" key="1">
    <source>
        <dbReference type="ARBA" id="ARBA00022723"/>
    </source>
</evidence>
<feature type="non-terminal residue" evidence="6">
    <location>
        <position position="1"/>
    </location>
</feature>
<keyword evidence="3" id="KW-0862">Zinc</keyword>
<dbReference type="PANTHER" id="PTHR43223:SF2">
    <property type="entry name" value="METALLO-BETA-LACTAMASE DOMAIN-CONTAINING PROTEIN"/>
    <property type="match status" value="1"/>
</dbReference>
<keyword evidence="1" id="KW-0479">Metal-binding</keyword>
<dbReference type="GO" id="GO:0016787">
    <property type="term" value="F:hydrolase activity"/>
    <property type="evidence" value="ECO:0007669"/>
    <property type="project" value="UniProtKB-KW"/>
</dbReference>
<protein>
    <submittedName>
        <fullName evidence="6">Uncharacterized protein</fullName>
    </submittedName>
</protein>
<dbReference type="PANTHER" id="PTHR43223">
    <property type="entry name" value="ALKYL/ARYL-SULFATASE"/>
    <property type="match status" value="1"/>
</dbReference>
<comment type="caution">
    <text evidence="6">The sequence shown here is derived from an EMBL/GenBank/DDBJ whole genome shotgun (WGS) entry which is preliminary data.</text>
</comment>
<dbReference type="GO" id="GO:0046983">
    <property type="term" value="F:protein dimerization activity"/>
    <property type="evidence" value="ECO:0007669"/>
    <property type="project" value="InterPro"/>
</dbReference>
<dbReference type="InterPro" id="IPR036866">
    <property type="entry name" value="RibonucZ/Hydroxyglut_hydro"/>
</dbReference>
<dbReference type="Pfam" id="PF14864">
    <property type="entry name" value="Alkyl_sulf_C"/>
    <property type="match status" value="1"/>
</dbReference>
<dbReference type="SUPFAM" id="SSF56281">
    <property type="entry name" value="Metallo-hydrolase/oxidoreductase"/>
    <property type="match status" value="1"/>
</dbReference>
<dbReference type="InterPro" id="IPR036527">
    <property type="entry name" value="SCP2_sterol-bd_dom_sf"/>
</dbReference>
<dbReference type="InterPro" id="IPR038536">
    <property type="entry name" value="Alkyl/aryl-sulf_dimr_sf"/>
</dbReference>
<evidence type="ECO:0000259" key="4">
    <source>
        <dbReference type="Pfam" id="PF14863"/>
    </source>
</evidence>
<proteinExistence type="predicted"/>
<gene>
    <name evidence="6" type="ORF">LCGC14_2318660</name>
</gene>
<accession>A0A0F9CJ13</accession>